<feature type="compositionally biased region" description="Basic and acidic residues" evidence="1">
    <location>
        <begin position="470"/>
        <end position="490"/>
    </location>
</feature>
<name>A0A7S1HTU4_9EUGL</name>
<sequence>MEELTNMFALEAFLPREDSQAVQDNAAHNMQGVSKNEEVHAMADDVDFSACFEVNQTIKAALMDGLDVMNDSFDAWPSAGLMDSDAFVQSFSFNPNKKVDADFAKKVDVWANADYSKRSDAFSEVFSSSAESSPGEPESRVLLYMHGGSVGSSDSSKLELDHDESNESVQCVAVHDDKKELEAWRDAWRSGSFNLPPNGSFNQPNGSFNQISSPQYNPPHLYLTMGKGVTAFAEAVAGTTPSPQVAPAVPPTQAPPFGKGPTRSNLQELEKQATDIIAGFLSDPAINPYMGSVPLERIQNIFRCRHSELYDQVVGTKHSAWKKYVQRNAEVFAQFSVEEGKWRMRLQSHTDWEKGDLKEEKAKTAWENHLTETLTRYLESLPVRSSSLDSFKDAYPQLVEQQLQAGMDVKHYTLPHRGDLVRFIRRSDVFSYDQSSYLIGFKQDTEKAEKEEDKGDRATGDLEAEVVGAKMEKTEVTKPKAAEPKQESKPPKAKTPKTPPSGTSSGSADSGFFDPPAGPVQVSTSTSGNIKVAPVTPKLQPAAHPQATKLPSPINGPKNAPSPPALPHDQGLNGPRSLPPGHTPEREAQATQIIVDYLTDPCTNPYQGSVPVERIQNIFRGRYGELYDTVVGNKHSAWKRYIERNAGVFTYFPIEEGKWRMRLLSHHEWEKGDRAEEAARDAWDSHLTKALTAYLASMPDKTSSLDEFMAAYPNLSEVTKASDAPQYTLPHRGDLVRFIRRSNTFSYDTHTFCIGFKPPHGLPKDKPEAKEASAESPGGPNRGLNPNAPAFHPRTQAHY</sequence>
<organism evidence="2">
    <name type="scientific">Eutreptiella gymnastica</name>
    <dbReference type="NCBI Taxonomy" id="73025"/>
    <lineage>
        <taxon>Eukaryota</taxon>
        <taxon>Discoba</taxon>
        <taxon>Euglenozoa</taxon>
        <taxon>Euglenida</taxon>
        <taxon>Spirocuta</taxon>
        <taxon>Euglenophyceae</taxon>
        <taxon>Eutreptiales</taxon>
        <taxon>Eutreptiaceae</taxon>
        <taxon>Eutreptiella</taxon>
    </lineage>
</organism>
<reference evidence="2" key="1">
    <citation type="submission" date="2021-01" db="EMBL/GenBank/DDBJ databases">
        <authorList>
            <person name="Corre E."/>
            <person name="Pelletier E."/>
            <person name="Niang G."/>
            <person name="Scheremetjew M."/>
            <person name="Finn R."/>
            <person name="Kale V."/>
            <person name="Holt S."/>
            <person name="Cochrane G."/>
            <person name="Meng A."/>
            <person name="Brown T."/>
            <person name="Cohen L."/>
        </authorList>
    </citation>
    <scope>NUCLEOTIDE SEQUENCE</scope>
    <source>
        <strain evidence="2">NIES-381</strain>
    </source>
</reference>
<proteinExistence type="predicted"/>
<feature type="compositionally biased region" description="Basic and acidic residues" evidence="1">
    <location>
        <begin position="762"/>
        <end position="773"/>
    </location>
</feature>
<gene>
    <name evidence="2" type="ORF">EGYM00392_LOCUS2080</name>
</gene>
<evidence type="ECO:0000256" key="1">
    <source>
        <dbReference type="SAM" id="MobiDB-lite"/>
    </source>
</evidence>
<feature type="compositionally biased region" description="Low complexity" evidence="1">
    <location>
        <begin position="500"/>
        <end position="515"/>
    </location>
</feature>
<feature type="compositionally biased region" description="Basic and acidic residues" evidence="1">
    <location>
        <begin position="445"/>
        <end position="460"/>
    </location>
</feature>
<evidence type="ECO:0000313" key="2">
    <source>
        <dbReference type="EMBL" id="CAD8991037.1"/>
    </source>
</evidence>
<feature type="region of interest" description="Disordered" evidence="1">
    <location>
        <begin position="758"/>
        <end position="799"/>
    </location>
</feature>
<feature type="region of interest" description="Disordered" evidence="1">
    <location>
        <begin position="445"/>
        <end position="584"/>
    </location>
</feature>
<protein>
    <submittedName>
        <fullName evidence="2">Uncharacterized protein</fullName>
    </submittedName>
</protein>
<dbReference type="EMBL" id="HBGA01005928">
    <property type="protein sequence ID" value="CAD8991037.1"/>
    <property type="molecule type" value="Transcribed_RNA"/>
</dbReference>
<accession>A0A7S1HTU4</accession>
<dbReference type="AlphaFoldDB" id="A0A7S1HTU4"/>